<dbReference type="Proteomes" id="UP001163223">
    <property type="component" value="Chromosome"/>
</dbReference>
<name>A0ACD4NI85_9HYPH</name>
<accession>A0ACD4NI85</accession>
<evidence type="ECO:0000313" key="1">
    <source>
        <dbReference type="EMBL" id="WAJ26496.1"/>
    </source>
</evidence>
<reference evidence="1" key="1">
    <citation type="submission" date="2022-11" db="EMBL/GenBank/DDBJ databases">
        <title>beta-Carotene-producing bacterium, Jeongeuplla avenae sp. nov., alleviates the salt stress of Arabidopsis seedlings.</title>
        <authorList>
            <person name="Jiang L."/>
            <person name="Lee J."/>
        </authorList>
    </citation>
    <scope>NUCLEOTIDE SEQUENCE</scope>
    <source>
        <strain evidence="1">DY_R2A_6</strain>
    </source>
</reference>
<organism evidence="1 2">
    <name type="scientific">Antarcticirhabdus aurantiaca</name>
    <dbReference type="NCBI Taxonomy" id="2606717"/>
    <lineage>
        <taxon>Bacteria</taxon>
        <taxon>Pseudomonadati</taxon>
        <taxon>Pseudomonadota</taxon>
        <taxon>Alphaproteobacteria</taxon>
        <taxon>Hyphomicrobiales</taxon>
        <taxon>Aurantimonadaceae</taxon>
        <taxon>Antarcticirhabdus</taxon>
    </lineage>
</organism>
<evidence type="ECO:0000313" key="2">
    <source>
        <dbReference type="Proteomes" id="UP001163223"/>
    </source>
</evidence>
<gene>
    <name evidence="1" type="ORF">OXU80_16615</name>
</gene>
<proteinExistence type="predicted"/>
<keyword evidence="2" id="KW-1185">Reference proteome</keyword>
<protein>
    <submittedName>
        <fullName evidence="1">Uncharacterized protein</fullName>
    </submittedName>
</protein>
<sequence length="57" mass="6305">MIEAFEEGYLARQRAEPTSSCEHASGSTHQRAWVRGWTEAQVVERTALDGDGEANPD</sequence>
<dbReference type="EMBL" id="CP113520">
    <property type="protein sequence ID" value="WAJ26496.1"/>
    <property type="molecule type" value="Genomic_DNA"/>
</dbReference>